<accession>A0A1Y2LM22</accession>
<dbReference type="CDD" id="cd00067">
    <property type="entry name" value="GAL4"/>
    <property type="match status" value="1"/>
</dbReference>
<sequence>MESPHPLGQCQDRPRRKKGPHALGIVHKASLGLMMEGNEFHPIACESCRKKKSKCSREIPICSQCAALRVACQYPQMNKRGIPSGYVSLIEQRLVETELLVLELLSALQETGGSIENQHRLSENQRRLLEHIAQKQSKTDKIEEWKCFPLGTDQQRQAWRTAKQACFFETQMSPPQEQLAMEMSPTPKFSPNNSESMQNAQPASSPARSAVQRSSFTIASPVRLQEETANYSLRATQIGPPMDLRSQDADIVVVNTPLPSVTPSGSDAGNVDKWRKYF</sequence>
<protein>
    <recommendedName>
        <fullName evidence="3">Zn(2)-C6 fungal-type domain-containing protein</fullName>
    </recommendedName>
</protein>
<dbReference type="InParanoid" id="A0A1Y2LM22"/>
<dbReference type="SMART" id="SM00066">
    <property type="entry name" value="GAL4"/>
    <property type="match status" value="1"/>
</dbReference>
<feature type="region of interest" description="Disordered" evidence="2">
    <location>
        <begin position="182"/>
        <end position="209"/>
    </location>
</feature>
<dbReference type="PANTHER" id="PTHR47655">
    <property type="entry name" value="QUINIC ACID UTILIZATION ACTIVATOR"/>
    <property type="match status" value="1"/>
</dbReference>
<dbReference type="EMBL" id="KZ107860">
    <property type="protein sequence ID" value="OSS43938.1"/>
    <property type="molecule type" value="Genomic_DNA"/>
</dbReference>
<evidence type="ECO:0000256" key="1">
    <source>
        <dbReference type="ARBA" id="ARBA00023242"/>
    </source>
</evidence>
<evidence type="ECO:0000313" key="5">
    <source>
        <dbReference type="Proteomes" id="UP000193240"/>
    </source>
</evidence>
<keyword evidence="5" id="KW-1185">Reference proteome</keyword>
<gene>
    <name evidence="4" type="ORF">B5807_11348</name>
</gene>
<evidence type="ECO:0000256" key="2">
    <source>
        <dbReference type="SAM" id="MobiDB-lite"/>
    </source>
</evidence>
<dbReference type="InterPro" id="IPR036864">
    <property type="entry name" value="Zn2-C6_fun-type_DNA-bd_sf"/>
</dbReference>
<name>A0A1Y2LM22_EPING</name>
<dbReference type="PROSITE" id="PS50048">
    <property type="entry name" value="ZN2_CY6_FUNGAL_2"/>
    <property type="match status" value="1"/>
</dbReference>
<feature type="compositionally biased region" description="Polar residues" evidence="2">
    <location>
        <begin position="187"/>
        <end position="209"/>
    </location>
</feature>
<evidence type="ECO:0000259" key="3">
    <source>
        <dbReference type="PROSITE" id="PS50048"/>
    </source>
</evidence>
<dbReference type="SUPFAM" id="SSF57701">
    <property type="entry name" value="Zn2/Cys6 DNA-binding domain"/>
    <property type="match status" value="1"/>
</dbReference>
<dbReference type="GO" id="GO:0008270">
    <property type="term" value="F:zinc ion binding"/>
    <property type="evidence" value="ECO:0007669"/>
    <property type="project" value="InterPro"/>
</dbReference>
<evidence type="ECO:0000313" key="4">
    <source>
        <dbReference type="EMBL" id="OSS43938.1"/>
    </source>
</evidence>
<dbReference type="GO" id="GO:0000981">
    <property type="term" value="F:DNA-binding transcription factor activity, RNA polymerase II-specific"/>
    <property type="evidence" value="ECO:0007669"/>
    <property type="project" value="InterPro"/>
</dbReference>
<dbReference type="InterPro" id="IPR001138">
    <property type="entry name" value="Zn2Cys6_DnaBD"/>
</dbReference>
<dbReference type="AlphaFoldDB" id="A0A1Y2LM22"/>
<reference evidence="4 5" key="1">
    <citation type="journal article" date="2017" name="Genome Announc.">
        <title>Genome sequence of the saprophytic ascomycete Epicoccum nigrum ICMP 19927 strain isolated from New Zealand.</title>
        <authorList>
            <person name="Fokin M."/>
            <person name="Fleetwood D."/>
            <person name="Weir B.S."/>
            <person name="Villas-Boas S.G."/>
        </authorList>
    </citation>
    <scope>NUCLEOTIDE SEQUENCE [LARGE SCALE GENOMIC DNA]</scope>
    <source>
        <strain evidence="4 5">ICMP 19927</strain>
    </source>
</reference>
<feature type="domain" description="Zn(2)-C6 fungal-type" evidence="3">
    <location>
        <begin position="44"/>
        <end position="74"/>
    </location>
</feature>
<dbReference type="OMA" id="LMMEGNE"/>
<proteinExistence type="predicted"/>
<dbReference type="PROSITE" id="PS00463">
    <property type="entry name" value="ZN2_CY6_FUNGAL_1"/>
    <property type="match status" value="1"/>
</dbReference>
<dbReference type="InterPro" id="IPR052783">
    <property type="entry name" value="Metabolic/Drug-Res_Regulator"/>
</dbReference>
<organism evidence="4 5">
    <name type="scientific">Epicoccum nigrum</name>
    <name type="common">Soil fungus</name>
    <name type="synonym">Epicoccum purpurascens</name>
    <dbReference type="NCBI Taxonomy" id="105696"/>
    <lineage>
        <taxon>Eukaryota</taxon>
        <taxon>Fungi</taxon>
        <taxon>Dikarya</taxon>
        <taxon>Ascomycota</taxon>
        <taxon>Pezizomycotina</taxon>
        <taxon>Dothideomycetes</taxon>
        <taxon>Pleosporomycetidae</taxon>
        <taxon>Pleosporales</taxon>
        <taxon>Pleosporineae</taxon>
        <taxon>Didymellaceae</taxon>
        <taxon>Epicoccum</taxon>
    </lineage>
</organism>
<dbReference type="Pfam" id="PF00172">
    <property type="entry name" value="Zn_clus"/>
    <property type="match status" value="1"/>
</dbReference>
<dbReference type="Gene3D" id="4.10.240.10">
    <property type="entry name" value="Zn(2)-C6 fungal-type DNA-binding domain"/>
    <property type="match status" value="1"/>
</dbReference>
<dbReference type="Proteomes" id="UP000193240">
    <property type="component" value="Unassembled WGS sequence"/>
</dbReference>
<keyword evidence="1" id="KW-0539">Nucleus</keyword>